<keyword evidence="3" id="KW-0133">Cell shape</keyword>
<dbReference type="PANTHER" id="PTHR36174:SF1">
    <property type="entry name" value="LIPID II:GLYCINE GLYCYLTRANSFERASE"/>
    <property type="match status" value="1"/>
</dbReference>
<evidence type="ECO:0000256" key="2">
    <source>
        <dbReference type="ARBA" id="ARBA00022679"/>
    </source>
</evidence>
<dbReference type="GO" id="GO:0016755">
    <property type="term" value="F:aminoacyltransferase activity"/>
    <property type="evidence" value="ECO:0007669"/>
    <property type="project" value="InterPro"/>
</dbReference>
<evidence type="ECO:0000313" key="9">
    <source>
        <dbReference type="Proteomes" id="UP000220922"/>
    </source>
</evidence>
<dbReference type="RefSeq" id="WP_172450481.1">
    <property type="nucleotide sequence ID" value="NZ_LYXE01000015.1"/>
</dbReference>
<name>A0A2H3KRA8_9CHLR</name>
<dbReference type="Gene3D" id="3.40.630.30">
    <property type="match status" value="2"/>
</dbReference>
<dbReference type="InterPro" id="IPR038740">
    <property type="entry name" value="BioF2-like_GNAT_dom"/>
</dbReference>
<dbReference type="PROSITE" id="PS51191">
    <property type="entry name" value="FEMABX"/>
    <property type="match status" value="1"/>
</dbReference>
<dbReference type="Pfam" id="PF13480">
    <property type="entry name" value="Acetyltransf_6"/>
    <property type="match status" value="1"/>
</dbReference>
<keyword evidence="9" id="KW-1185">Reference proteome</keyword>
<keyword evidence="4" id="KW-0573">Peptidoglycan synthesis</keyword>
<evidence type="ECO:0000259" key="7">
    <source>
        <dbReference type="Pfam" id="PF13480"/>
    </source>
</evidence>
<comment type="similarity">
    <text evidence="1">Belongs to the FemABX family.</text>
</comment>
<gene>
    <name evidence="8" type="ORF">A9Q02_07950</name>
</gene>
<reference evidence="8 9" key="1">
    <citation type="submission" date="2016-05" db="EMBL/GenBank/DDBJ databases">
        <authorList>
            <person name="Lavstsen T."/>
            <person name="Jespersen J.S."/>
        </authorList>
    </citation>
    <scope>NUCLEOTIDE SEQUENCE [LARGE SCALE GENOMIC DNA]</scope>
    <source>
        <strain evidence="8 9">B7-9</strain>
    </source>
</reference>
<dbReference type="GO" id="GO:0071555">
    <property type="term" value="P:cell wall organization"/>
    <property type="evidence" value="ECO:0007669"/>
    <property type="project" value="UniProtKB-KW"/>
</dbReference>
<keyword evidence="2" id="KW-0808">Transferase</keyword>
<evidence type="ECO:0000313" key="8">
    <source>
        <dbReference type="EMBL" id="PDW01080.1"/>
    </source>
</evidence>
<evidence type="ECO:0000256" key="4">
    <source>
        <dbReference type="ARBA" id="ARBA00022984"/>
    </source>
</evidence>
<evidence type="ECO:0000256" key="1">
    <source>
        <dbReference type="ARBA" id="ARBA00009943"/>
    </source>
</evidence>
<keyword evidence="5" id="KW-0012">Acyltransferase</keyword>
<dbReference type="InterPro" id="IPR050644">
    <property type="entry name" value="PG_Glycine_Bridge_Synth"/>
</dbReference>
<dbReference type="EMBL" id="LYXE01000015">
    <property type="protein sequence ID" value="PDW01080.1"/>
    <property type="molecule type" value="Genomic_DNA"/>
</dbReference>
<protein>
    <recommendedName>
        <fullName evidence="7">BioF2-like acetyltransferase domain-containing protein</fullName>
    </recommendedName>
</protein>
<accession>A0A2H3KRA8</accession>
<dbReference type="PANTHER" id="PTHR36174">
    <property type="entry name" value="LIPID II:GLYCINE GLYCYLTRANSFERASE"/>
    <property type="match status" value="1"/>
</dbReference>
<evidence type="ECO:0000256" key="5">
    <source>
        <dbReference type="ARBA" id="ARBA00023315"/>
    </source>
</evidence>
<dbReference type="SUPFAM" id="SSF55729">
    <property type="entry name" value="Acyl-CoA N-acyltransferases (Nat)"/>
    <property type="match status" value="2"/>
</dbReference>
<dbReference type="InterPro" id="IPR003447">
    <property type="entry name" value="FEMABX"/>
</dbReference>
<evidence type="ECO:0000256" key="3">
    <source>
        <dbReference type="ARBA" id="ARBA00022960"/>
    </source>
</evidence>
<proteinExistence type="inferred from homology"/>
<keyword evidence="6" id="KW-0961">Cell wall biogenesis/degradation</keyword>
<comment type="caution">
    <text evidence="8">The sequence shown here is derived from an EMBL/GenBank/DDBJ whole genome shotgun (WGS) entry which is preliminary data.</text>
</comment>
<sequence>MSLRSPAKHESALTIRPVARATWNQFVAEHPDALLFHTSAWLDLLAGVYGHTWHPLGIWANGELIGVVPIQTRRLGPFVLAGSPLMQTIASTPFLGPLGRPGQAATIVATLEPWFRQQRIAHSELAFPQMIEATAALKHLGYQSEVCETIVVPLAGRSHTEVWQSLSPACRRAVRKAEANGIEIVEAESDAFLQPYNQMCHEVYRHAGRPPHLDQAFYAALWQALHARGNLNVLLAYHQGNPIAGGIFVTDQTTIWYLSGASFDQGQPLRPNNLLHWHLIRWALAQGYQHYDMGGAVVPGITRFKLSFGGQRHRYTRLYRAHTPVARLGRTLYQQAIPWWRRFLYTRQKG</sequence>
<dbReference type="InterPro" id="IPR016181">
    <property type="entry name" value="Acyl_CoA_acyltransferase"/>
</dbReference>
<dbReference type="GO" id="GO:0008360">
    <property type="term" value="P:regulation of cell shape"/>
    <property type="evidence" value="ECO:0007669"/>
    <property type="project" value="UniProtKB-KW"/>
</dbReference>
<evidence type="ECO:0000256" key="6">
    <source>
        <dbReference type="ARBA" id="ARBA00023316"/>
    </source>
</evidence>
<feature type="domain" description="BioF2-like acetyltransferase" evidence="7">
    <location>
        <begin position="170"/>
        <end position="305"/>
    </location>
</feature>
<dbReference type="AlphaFoldDB" id="A0A2H3KRA8"/>
<organism evidence="8 9">
    <name type="scientific">Candidatus Chloroploca asiatica</name>
    <dbReference type="NCBI Taxonomy" id="1506545"/>
    <lineage>
        <taxon>Bacteria</taxon>
        <taxon>Bacillati</taxon>
        <taxon>Chloroflexota</taxon>
        <taxon>Chloroflexia</taxon>
        <taxon>Chloroflexales</taxon>
        <taxon>Chloroflexineae</taxon>
        <taxon>Oscillochloridaceae</taxon>
        <taxon>Candidatus Chloroploca</taxon>
    </lineage>
</organism>
<dbReference type="GO" id="GO:0009252">
    <property type="term" value="P:peptidoglycan biosynthetic process"/>
    <property type="evidence" value="ECO:0007669"/>
    <property type="project" value="UniProtKB-KW"/>
</dbReference>
<dbReference type="Proteomes" id="UP000220922">
    <property type="component" value="Unassembled WGS sequence"/>
</dbReference>